<dbReference type="Proteomes" id="UP000076727">
    <property type="component" value="Unassembled WGS sequence"/>
</dbReference>
<feature type="non-terminal residue" evidence="1">
    <location>
        <position position="1"/>
    </location>
</feature>
<dbReference type="EMBL" id="KV429122">
    <property type="protein sequence ID" value="KZT64657.1"/>
    <property type="molecule type" value="Genomic_DNA"/>
</dbReference>
<dbReference type="STRING" id="1314783.A0A165LNM9"/>
<dbReference type="OrthoDB" id="2757769at2759"/>
<proteinExistence type="predicted"/>
<feature type="non-terminal residue" evidence="1">
    <location>
        <position position="128"/>
    </location>
</feature>
<accession>A0A165LNM9</accession>
<dbReference type="InterPro" id="IPR027417">
    <property type="entry name" value="P-loop_NTPase"/>
</dbReference>
<sequence>EGMEEIKWLSGVEEYQDVNMDTLWAYIGRQKEWSIPFFNTKEAVTGTFNPWFEDSIKAMVHDNTIPLTLCWHQLVSIIKMVDNILHGHPTLLMDSVGIGKTMQVIGLICILAYFHEYYDKHHQFPSKY</sequence>
<protein>
    <recommendedName>
        <fullName evidence="3">SNF2 N-terminal domain-containing protein</fullName>
    </recommendedName>
</protein>
<dbReference type="SUPFAM" id="SSF52540">
    <property type="entry name" value="P-loop containing nucleoside triphosphate hydrolases"/>
    <property type="match status" value="1"/>
</dbReference>
<name>A0A165LNM9_9APHY</name>
<evidence type="ECO:0008006" key="3">
    <source>
        <dbReference type="Google" id="ProtNLM"/>
    </source>
</evidence>
<evidence type="ECO:0000313" key="2">
    <source>
        <dbReference type="Proteomes" id="UP000076727"/>
    </source>
</evidence>
<keyword evidence="2" id="KW-1185">Reference proteome</keyword>
<reference evidence="1 2" key="1">
    <citation type="journal article" date="2016" name="Mol. Biol. Evol.">
        <title>Comparative Genomics of Early-Diverging Mushroom-Forming Fungi Provides Insights into the Origins of Lignocellulose Decay Capabilities.</title>
        <authorList>
            <person name="Nagy L.G."/>
            <person name="Riley R."/>
            <person name="Tritt A."/>
            <person name="Adam C."/>
            <person name="Daum C."/>
            <person name="Floudas D."/>
            <person name="Sun H."/>
            <person name="Yadav J.S."/>
            <person name="Pangilinan J."/>
            <person name="Larsson K.H."/>
            <person name="Matsuura K."/>
            <person name="Barry K."/>
            <person name="Labutti K."/>
            <person name="Kuo R."/>
            <person name="Ohm R.A."/>
            <person name="Bhattacharya S.S."/>
            <person name="Shirouzu T."/>
            <person name="Yoshinaga Y."/>
            <person name="Martin F.M."/>
            <person name="Grigoriev I.V."/>
            <person name="Hibbett D.S."/>
        </authorList>
    </citation>
    <scope>NUCLEOTIDE SEQUENCE [LARGE SCALE GENOMIC DNA]</scope>
    <source>
        <strain evidence="1 2">L-15889</strain>
    </source>
</reference>
<gene>
    <name evidence="1" type="ORF">DAEQUDRAFT_655322</name>
</gene>
<organism evidence="1 2">
    <name type="scientific">Daedalea quercina L-15889</name>
    <dbReference type="NCBI Taxonomy" id="1314783"/>
    <lineage>
        <taxon>Eukaryota</taxon>
        <taxon>Fungi</taxon>
        <taxon>Dikarya</taxon>
        <taxon>Basidiomycota</taxon>
        <taxon>Agaricomycotina</taxon>
        <taxon>Agaricomycetes</taxon>
        <taxon>Polyporales</taxon>
        <taxon>Fomitopsis</taxon>
    </lineage>
</organism>
<evidence type="ECO:0000313" key="1">
    <source>
        <dbReference type="EMBL" id="KZT64657.1"/>
    </source>
</evidence>
<dbReference type="AlphaFoldDB" id="A0A165LNM9"/>